<dbReference type="STRING" id="441959.B8MNV0"/>
<dbReference type="VEuPathDB" id="FungiDB:TSTA_104090"/>
<dbReference type="HOGENOM" id="CLU_016461_2_0_1"/>
<dbReference type="InterPro" id="IPR029060">
    <property type="entry name" value="PIN-like_dom_sf"/>
</dbReference>
<protein>
    <recommendedName>
        <fullName evidence="2">Asteroid domain-containing protein</fullName>
    </recommendedName>
</protein>
<feature type="domain" description="Asteroid" evidence="2">
    <location>
        <begin position="158"/>
        <end position="440"/>
    </location>
</feature>
<dbReference type="PANTHER" id="PTHR15665">
    <property type="entry name" value="ASTEROID PROTEIN"/>
    <property type="match status" value="1"/>
</dbReference>
<gene>
    <name evidence="3" type="ORF">TSTA_104090</name>
</gene>
<organism evidence="3 4">
    <name type="scientific">Talaromyces stipitatus (strain ATCC 10500 / CBS 375.48 / QM 6759 / NRRL 1006)</name>
    <name type="common">Penicillium stipitatum</name>
    <dbReference type="NCBI Taxonomy" id="441959"/>
    <lineage>
        <taxon>Eukaryota</taxon>
        <taxon>Fungi</taxon>
        <taxon>Dikarya</taxon>
        <taxon>Ascomycota</taxon>
        <taxon>Pezizomycotina</taxon>
        <taxon>Eurotiomycetes</taxon>
        <taxon>Eurotiomycetidae</taxon>
        <taxon>Eurotiales</taxon>
        <taxon>Trichocomaceae</taxon>
        <taxon>Talaromyces</taxon>
        <taxon>Talaromyces sect. Talaromyces</taxon>
    </lineage>
</organism>
<keyword evidence="4" id="KW-1185">Reference proteome</keyword>
<dbReference type="GeneID" id="8103180"/>
<dbReference type="SUPFAM" id="SSF88723">
    <property type="entry name" value="PIN domain-like"/>
    <property type="match status" value="1"/>
</dbReference>
<reference evidence="4" key="1">
    <citation type="journal article" date="2015" name="Genome Announc.">
        <title>Genome sequence of the AIDS-associated pathogen Penicillium marneffei (ATCC18224) and its near taxonomic relative Talaromyces stipitatus (ATCC10500).</title>
        <authorList>
            <person name="Nierman W.C."/>
            <person name="Fedorova-Abrams N.D."/>
            <person name="Andrianopoulos A."/>
        </authorList>
    </citation>
    <scope>NUCLEOTIDE SEQUENCE [LARGE SCALE GENOMIC DNA]</scope>
    <source>
        <strain evidence="4">ATCC 10500 / CBS 375.48 / QM 6759 / NRRL 1006</strain>
    </source>
</reference>
<evidence type="ECO:0000259" key="2">
    <source>
        <dbReference type="Pfam" id="PF12813"/>
    </source>
</evidence>
<evidence type="ECO:0000256" key="1">
    <source>
        <dbReference type="ARBA" id="ARBA00007398"/>
    </source>
</evidence>
<dbReference type="Pfam" id="PF12813">
    <property type="entry name" value="XPG_I_2"/>
    <property type="match status" value="1"/>
</dbReference>
<dbReference type="EMBL" id="EQ962658">
    <property type="protein sequence ID" value="EED14189.1"/>
    <property type="molecule type" value="Genomic_DNA"/>
</dbReference>
<dbReference type="Gene3D" id="3.40.50.1010">
    <property type="entry name" value="5'-nuclease"/>
    <property type="match status" value="1"/>
</dbReference>
<dbReference type="eggNOG" id="ENOG502S2DC">
    <property type="taxonomic scope" value="Eukaryota"/>
</dbReference>
<dbReference type="InParanoid" id="B8MNV0"/>
<dbReference type="RefSeq" id="XP_002486427.1">
    <property type="nucleotide sequence ID" value="XM_002486382.1"/>
</dbReference>
<sequence>MGIPYLTRHLASFSKSTLLGTGHDPSCETIKSVVIDGPGLVHYVHSVLLSQASNSLNQVERQPSCDEVSVAVMTYLVLLQVSSVNILKVYFDGALPLNKRETRLSRLEASRKQLETFCLSHREGFTWCPIERQFPAINPLRLFQDGHIPIKRSLLPGNPFMVSAVAEDLKSRWTCSEMHSYLPDSLNGIYETTDSRLPWSDIVEIIPGEADGFCAALAAQNPGTAILTSDSDLFLFDLGPESAIIFFDTVRMEHSEDKTDPKIESPVTIRAMKYCPASIADRLGIPALPYLAHELNQSPRSRLAELVRRAKIASDLNPKTPTYLTFLEEYDLKYLLQYDPSEAQILQHLDTRISELFVQCFWTAKFQDKHQAPRIYLPFLVEDHSRKCAWAESIRIRRLAYSLLDLNHSSPCSPSDGPKYLTVTECVRRGRRFCFDDIDLHSAEKGEIEKEAAYLLDGLESFRRQYHLHHHTAYETPIFWRTYALYEIRNDWFATYHNPPAFQNHIALKTFLGFNRGTDYNTIEWDDIHALAQLQAVLYSLRMVYQIIQGLTLDHRGALMRLRVLLARLPPLHVLMRPFHEVRQELYGFEPKPTTIAKYPS</sequence>
<dbReference type="AlphaFoldDB" id="B8MNV0"/>
<comment type="similarity">
    <text evidence="1">Belongs to the asteroid family.</text>
</comment>
<dbReference type="OMA" id="GEADDWC"/>
<evidence type="ECO:0000313" key="3">
    <source>
        <dbReference type="EMBL" id="EED14189.1"/>
    </source>
</evidence>
<dbReference type="PhylomeDB" id="B8MNV0"/>
<dbReference type="InterPro" id="IPR026832">
    <property type="entry name" value="Asteroid"/>
</dbReference>
<dbReference type="Proteomes" id="UP000001745">
    <property type="component" value="Unassembled WGS sequence"/>
</dbReference>
<dbReference type="PANTHER" id="PTHR15665:SF1">
    <property type="entry name" value="PROTEIN ASTEROID HOMOLOG 1"/>
    <property type="match status" value="1"/>
</dbReference>
<dbReference type="OrthoDB" id="5297549at2759"/>
<dbReference type="InterPro" id="IPR039436">
    <property type="entry name" value="Asteroid_dom"/>
</dbReference>
<name>B8MNV0_TALSN</name>
<accession>B8MNV0</accession>
<evidence type="ECO:0000313" key="4">
    <source>
        <dbReference type="Proteomes" id="UP000001745"/>
    </source>
</evidence>
<proteinExistence type="inferred from homology"/>